<dbReference type="InterPro" id="IPR011047">
    <property type="entry name" value="Quinoprotein_ADH-like_sf"/>
</dbReference>
<dbReference type="PANTHER" id="PTHR34512:SF30">
    <property type="entry name" value="OUTER MEMBRANE PROTEIN ASSEMBLY FACTOR BAMB"/>
    <property type="match status" value="1"/>
</dbReference>
<dbReference type="InterPro" id="IPR015943">
    <property type="entry name" value="WD40/YVTN_repeat-like_dom_sf"/>
</dbReference>
<dbReference type="InterPro" id="IPR018391">
    <property type="entry name" value="PQQ_b-propeller_rpt"/>
</dbReference>
<keyword evidence="5" id="KW-1185">Reference proteome</keyword>
<evidence type="ECO:0000259" key="3">
    <source>
        <dbReference type="Pfam" id="PF01011"/>
    </source>
</evidence>
<dbReference type="SMART" id="SM00564">
    <property type="entry name" value="PQQ"/>
    <property type="match status" value="3"/>
</dbReference>
<keyword evidence="2" id="KW-1133">Transmembrane helix</keyword>
<dbReference type="AlphaFoldDB" id="A0A1V4SKP6"/>
<comment type="caution">
    <text evidence="4">The sequence shown here is derived from an EMBL/GenBank/DDBJ whole genome shotgun (WGS) entry which is preliminary data.</text>
</comment>
<evidence type="ECO:0000256" key="1">
    <source>
        <dbReference type="SAM" id="MobiDB-lite"/>
    </source>
</evidence>
<dbReference type="RefSeq" id="WP_080064517.1">
    <property type="nucleotide sequence ID" value="NZ_MZGX01000012.1"/>
</dbReference>
<feature type="region of interest" description="Disordered" evidence="1">
    <location>
        <begin position="51"/>
        <end position="99"/>
    </location>
</feature>
<feature type="domain" description="Pyrrolo-quinoline quinone repeat" evidence="3">
    <location>
        <begin position="463"/>
        <end position="555"/>
    </location>
</feature>
<dbReference type="Proteomes" id="UP000191554">
    <property type="component" value="Unassembled WGS sequence"/>
</dbReference>
<dbReference type="PANTHER" id="PTHR34512">
    <property type="entry name" value="CELL SURFACE PROTEIN"/>
    <property type="match status" value="1"/>
</dbReference>
<dbReference type="Gene3D" id="2.130.10.10">
    <property type="entry name" value="YVTN repeat-like/Quinoprotein amine dehydrogenase"/>
    <property type="match status" value="2"/>
</dbReference>
<name>A0A1V4SKP6_RUMHU</name>
<evidence type="ECO:0000256" key="2">
    <source>
        <dbReference type="SAM" id="Phobius"/>
    </source>
</evidence>
<feature type="compositionally biased region" description="Low complexity" evidence="1">
    <location>
        <begin position="51"/>
        <end position="64"/>
    </location>
</feature>
<evidence type="ECO:0000313" key="5">
    <source>
        <dbReference type="Proteomes" id="UP000191554"/>
    </source>
</evidence>
<feature type="transmembrane region" description="Helical" evidence="2">
    <location>
        <begin position="12"/>
        <end position="33"/>
    </location>
</feature>
<keyword evidence="2" id="KW-0472">Membrane</keyword>
<dbReference type="EMBL" id="MZGX01000012">
    <property type="protein sequence ID" value="OPX44055.1"/>
    <property type="molecule type" value="Genomic_DNA"/>
</dbReference>
<dbReference type="Pfam" id="PF01011">
    <property type="entry name" value="PQQ"/>
    <property type="match status" value="1"/>
</dbReference>
<dbReference type="STRING" id="48256.CLHUN_20800"/>
<sequence length="611" mass="67360">MSPNRKKRNSFLPVITVFFTVLLIALTAVYLMFSGKLPWLDSAGYTQAGNTGKNTGAADTTKAGGASGNEPSQESQTPSEVSEGPPPESENPDDLLISWGNPESMTGKKALSDGAWQKLYKDGGKISYWTLVNNKTVKNYEPPYNTAFGSPEKYSELEGVTAFRGNNYRTAPSWGKASVKEKKLEIVWTHDIGAVSGVGSYWPGAGWTGQPLLVHWSEDVRKVMNINADMKAKDLVEVIYPVFDGNVYFLDMETGKPSRPKMNIGFTVKGTGMVDPRGYPLFYTGQGLNEINGKKGSFKYRIFNLINQKEIYSFPGNDPAAFRNWGANDSSAMLNRYTDTLINCGENGLVYKARLNTKFDSKAGTLSIEPTVTKYRYKSSYSAEQGIENSPAFYRNLMYFADNGGTIQCLDINKMEPVWIYNAGDDTDSTITLEETKEGVFLYTANEIDKRGKAGSRANCNIRKLNALTGELVWQKDYSCVYQSYINGGALATPVVGKNDISDVVIFNIALTGSTSDGTLVALDKKTGREVWKRHLDAYSWSSPVDFMSEEGKTYMLLCDFKGDMHLIDPMTGEDMDKISVGGNVEASPSVYNNMAVVGTYAQKIYGVKIK</sequence>
<reference evidence="4 5" key="1">
    <citation type="submission" date="2017-03" db="EMBL/GenBank/DDBJ databases">
        <title>Genome sequence of Clostridium hungatei DSM 14427.</title>
        <authorList>
            <person name="Poehlein A."/>
            <person name="Daniel R."/>
        </authorList>
    </citation>
    <scope>NUCLEOTIDE SEQUENCE [LARGE SCALE GENOMIC DNA]</scope>
    <source>
        <strain evidence="4 5">DSM 14427</strain>
    </source>
</reference>
<dbReference type="SUPFAM" id="SSF50998">
    <property type="entry name" value="Quinoprotein alcohol dehydrogenase-like"/>
    <property type="match status" value="1"/>
</dbReference>
<proteinExistence type="predicted"/>
<dbReference type="OrthoDB" id="105314at2"/>
<evidence type="ECO:0000313" key="4">
    <source>
        <dbReference type="EMBL" id="OPX44055.1"/>
    </source>
</evidence>
<accession>A0A1V4SKP6</accession>
<organism evidence="4 5">
    <name type="scientific">Ruminiclostridium hungatei</name>
    <name type="common">Clostridium hungatei</name>
    <dbReference type="NCBI Taxonomy" id="48256"/>
    <lineage>
        <taxon>Bacteria</taxon>
        <taxon>Bacillati</taxon>
        <taxon>Bacillota</taxon>
        <taxon>Clostridia</taxon>
        <taxon>Eubacteriales</taxon>
        <taxon>Oscillospiraceae</taxon>
        <taxon>Ruminiclostridium</taxon>
    </lineage>
</organism>
<gene>
    <name evidence="4" type="primary">bamB_2</name>
    <name evidence="4" type="ORF">CLHUN_20800</name>
</gene>
<keyword evidence="2" id="KW-0812">Transmembrane</keyword>
<dbReference type="InterPro" id="IPR002372">
    <property type="entry name" value="PQQ_rpt_dom"/>
</dbReference>
<protein>
    <submittedName>
        <fullName evidence="4">Outer membrane protein assembly factor BamB</fullName>
    </submittedName>
</protein>